<protein>
    <submittedName>
        <fullName evidence="1">Uncharacterized protein</fullName>
    </submittedName>
</protein>
<evidence type="ECO:0000313" key="2">
    <source>
        <dbReference type="Proteomes" id="UP000195918"/>
    </source>
</evidence>
<dbReference type="EMBL" id="FWFD01000009">
    <property type="protein sequence ID" value="SLM85774.1"/>
    <property type="molecule type" value="Genomic_DNA"/>
</dbReference>
<reference evidence="2" key="1">
    <citation type="submission" date="2017-02" db="EMBL/GenBank/DDBJ databases">
        <authorList>
            <person name="Dridi B."/>
        </authorList>
    </citation>
    <scope>NUCLEOTIDE SEQUENCE [LARGE SCALE GENOMIC DNA]</scope>
    <source>
        <strain evidence="2">bH819</strain>
    </source>
</reference>
<sequence length="75" mass="8513">MCYIFLTPEGSVRLGILRSGDVKGSINADITKLSENKDHSVYQINKTVEDKEGTSGYWKTQNKSVIYWSQSLNRI</sequence>
<gene>
    <name evidence="1" type="ORF">FM121_06715</name>
</gene>
<evidence type="ECO:0000313" key="1">
    <source>
        <dbReference type="EMBL" id="SLM85774.1"/>
    </source>
</evidence>
<dbReference type="Proteomes" id="UP000195918">
    <property type="component" value="Unassembled WGS sequence"/>
</dbReference>
<proteinExistence type="predicted"/>
<keyword evidence="2" id="KW-1185">Reference proteome</keyword>
<name>A0A1X6WN76_9ENTE</name>
<organism evidence="1 2">
    <name type="scientific">Vagococcus fluvialis bH819</name>
    <dbReference type="NCBI Taxonomy" id="1255619"/>
    <lineage>
        <taxon>Bacteria</taxon>
        <taxon>Bacillati</taxon>
        <taxon>Bacillota</taxon>
        <taxon>Bacilli</taxon>
        <taxon>Lactobacillales</taxon>
        <taxon>Enterococcaceae</taxon>
        <taxon>Vagococcus</taxon>
    </lineage>
</organism>
<dbReference type="AlphaFoldDB" id="A0A1X6WN76"/>
<accession>A0A1X6WN76</accession>